<keyword evidence="2" id="KW-0662">Pyridine nucleotide biosynthesis</keyword>
<reference evidence="10" key="1">
    <citation type="submission" date="2009-11" db="EMBL/GenBank/DDBJ databases">
        <title>The complete chromosome 2 of Sphaerobacter thermophilus DSM 20745.</title>
        <authorList>
            <person name="Lucas S."/>
            <person name="Copeland A."/>
            <person name="Lapidus A."/>
            <person name="Glavina del Rio T."/>
            <person name="Dalin E."/>
            <person name="Tice H."/>
            <person name="Bruce D."/>
            <person name="Goodwin L."/>
            <person name="Pitluck S."/>
            <person name="Kyrpides N."/>
            <person name="Mavromatis K."/>
            <person name="Ivanova N."/>
            <person name="Mikhailova N."/>
            <person name="LaButti K.M."/>
            <person name="Clum A."/>
            <person name="Sun H.I."/>
            <person name="Brettin T."/>
            <person name="Detter J.C."/>
            <person name="Han C."/>
            <person name="Larimer F."/>
            <person name="Land M."/>
            <person name="Hauser L."/>
            <person name="Markowitz V."/>
            <person name="Cheng J.F."/>
            <person name="Hugenholtz P."/>
            <person name="Woyke T."/>
            <person name="Wu D."/>
            <person name="Steenblock K."/>
            <person name="Schneider S."/>
            <person name="Pukall R."/>
            <person name="Goeker M."/>
            <person name="Klenk H.P."/>
            <person name="Eisen J.A."/>
        </authorList>
    </citation>
    <scope>NUCLEOTIDE SEQUENCE [LARGE SCALE GENOMIC DNA]</scope>
    <source>
        <strain evidence="10">ATCC 49802 / DSM 20745 / S 6022</strain>
    </source>
</reference>
<dbReference type="eggNOG" id="COG1335">
    <property type="taxonomic scope" value="Bacteria"/>
</dbReference>
<dbReference type="CDD" id="cd01011">
    <property type="entry name" value="nicotinamidase"/>
    <property type="match status" value="1"/>
</dbReference>
<evidence type="ECO:0000259" key="8">
    <source>
        <dbReference type="Pfam" id="PF00857"/>
    </source>
</evidence>
<comment type="similarity">
    <text evidence="1">Belongs to the isochorismatase family.</text>
</comment>
<comment type="pathway">
    <text evidence="5">Cofactor biosynthesis; nicotinate biosynthesis; nicotinate from nicotinamide: step 1/1.</text>
</comment>
<dbReference type="Proteomes" id="UP000002027">
    <property type="component" value="Chromosome 2"/>
</dbReference>
<reference evidence="9 10" key="2">
    <citation type="journal article" date="2010" name="Stand. Genomic Sci.">
        <title>Complete genome sequence of Desulfohalobium retbaense type strain (HR(100)).</title>
        <authorList>
            <person name="Spring S."/>
            <person name="Nolan M."/>
            <person name="Lapidus A."/>
            <person name="Glavina Del Rio T."/>
            <person name="Copeland A."/>
            <person name="Tice H."/>
            <person name="Cheng J.F."/>
            <person name="Lucas S."/>
            <person name="Land M."/>
            <person name="Chen F."/>
            <person name="Bruce D."/>
            <person name="Goodwin L."/>
            <person name="Pitluck S."/>
            <person name="Ivanova N."/>
            <person name="Mavromatis K."/>
            <person name="Mikhailova N."/>
            <person name="Pati A."/>
            <person name="Chen A."/>
            <person name="Palaniappan K."/>
            <person name="Hauser L."/>
            <person name="Chang Y.J."/>
            <person name="Jeffries C.D."/>
            <person name="Munk C."/>
            <person name="Kiss H."/>
            <person name="Chain P."/>
            <person name="Han C."/>
            <person name="Brettin T."/>
            <person name="Detter J.C."/>
            <person name="Schuler E."/>
            <person name="Goker M."/>
            <person name="Rohde M."/>
            <person name="Bristow J."/>
            <person name="Eisen J.A."/>
            <person name="Markowitz V."/>
            <person name="Hugenholtz P."/>
            <person name="Kyrpides N.C."/>
            <person name="Klenk H.P."/>
        </authorList>
    </citation>
    <scope>NUCLEOTIDE SEQUENCE [LARGE SCALE GENOMIC DNA]</scope>
    <source>
        <strain evidence="10">ATCC 49802 / DSM 20745 / S 6022</strain>
    </source>
</reference>
<dbReference type="Pfam" id="PF00857">
    <property type="entry name" value="Isochorismatase"/>
    <property type="match status" value="1"/>
</dbReference>
<dbReference type="InterPro" id="IPR036380">
    <property type="entry name" value="Isochorismatase-like_sf"/>
</dbReference>
<evidence type="ECO:0000256" key="7">
    <source>
        <dbReference type="ARBA" id="ARBA00043224"/>
    </source>
</evidence>
<dbReference type="InParanoid" id="D1CA81"/>
<dbReference type="GO" id="GO:0019363">
    <property type="term" value="P:pyridine nucleotide biosynthetic process"/>
    <property type="evidence" value="ECO:0007669"/>
    <property type="project" value="UniProtKB-KW"/>
</dbReference>
<dbReference type="SUPFAM" id="SSF52499">
    <property type="entry name" value="Isochorismatase-like hydrolases"/>
    <property type="match status" value="1"/>
</dbReference>
<evidence type="ECO:0000256" key="6">
    <source>
        <dbReference type="ARBA" id="ARBA00039017"/>
    </source>
</evidence>
<protein>
    <recommendedName>
        <fullName evidence="6">nicotinamidase</fullName>
        <ecNumber evidence="6">3.5.1.19</ecNumber>
    </recommendedName>
    <alternativeName>
        <fullName evidence="7">Nicotinamide deamidase</fullName>
    </alternativeName>
</protein>
<keyword evidence="4 9" id="KW-0378">Hydrolase</keyword>
<dbReference type="PANTHER" id="PTHR11080:SF2">
    <property type="entry name" value="LD05707P"/>
    <property type="match status" value="1"/>
</dbReference>
<evidence type="ECO:0000256" key="4">
    <source>
        <dbReference type="ARBA" id="ARBA00022801"/>
    </source>
</evidence>
<feature type="domain" description="Isochorismatase-like" evidence="8">
    <location>
        <begin position="6"/>
        <end position="192"/>
    </location>
</feature>
<keyword evidence="10" id="KW-1185">Reference proteome</keyword>
<dbReference type="EC" id="3.5.1.19" evidence="6"/>
<dbReference type="GO" id="GO:0046872">
    <property type="term" value="F:metal ion binding"/>
    <property type="evidence" value="ECO:0007669"/>
    <property type="project" value="UniProtKB-KW"/>
</dbReference>
<dbReference type="AlphaFoldDB" id="D1CA81"/>
<gene>
    <name evidence="9" type="ordered locus">Sthe_3324</name>
</gene>
<dbReference type="Gene3D" id="3.40.50.850">
    <property type="entry name" value="Isochorismatase-like"/>
    <property type="match status" value="1"/>
</dbReference>
<dbReference type="OrthoDB" id="9796485at2"/>
<dbReference type="InterPro" id="IPR052347">
    <property type="entry name" value="Isochorismatase_Nicotinamidase"/>
</dbReference>
<dbReference type="EMBL" id="CP001824">
    <property type="protein sequence ID" value="ACZ40724.1"/>
    <property type="molecule type" value="Genomic_DNA"/>
</dbReference>
<dbReference type="GO" id="GO:0008936">
    <property type="term" value="F:nicotinamidase activity"/>
    <property type="evidence" value="ECO:0007669"/>
    <property type="project" value="UniProtKB-EC"/>
</dbReference>
<accession>D1CA81</accession>
<keyword evidence="3" id="KW-0479">Metal-binding</keyword>
<organism evidence="9 10">
    <name type="scientific">Sphaerobacter thermophilus (strain ATCC 49802 / DSM 20745 / KCCM 41009 / NCIMB 13125 / S 6022)</name>
    <dbReference type="NCBI Taxonomy" id="479434"/>
    <lineage>
        <taxon>Bacteria</taxon>
        <taxon>Pseudomonadati</taxon>
        <taxon>Thermomicrobiota</taxon>
        <taxon>Thermomicrobia</taxon>
        <taxon>Sphaerobacterales</taxon>
        <taxon>Sphaerobacterineae</taxon>
        <taxon>Sphaerobacteraceae</taxon>
        <taxon>Sphaerobacter</taxon>
    </lineage>
</organism>
<evidence type="ECO:0000256" key="1">
    <source>
        <dbReference type="ARBA" id="ARBA00006336"/>
    </source>
</evidence>
<evidence type="ECO:0000256" key="2">
    <source>
        <dbReference type="ARBA" id="ARBA00022642"/>
    </source>
</evidence>
<proteinExistence type="inferred from homology"/>
<dbReference type="PANTHER" id="PTHR11080">
    <property type="entry name" value="PYRAZINAMIDASE/NICOTINAMIDASE"/>
    <property type="match status" value="1"/>
</dbReference>
<sequence length="199" mass="21438">MANKKAALLVVDVQNDFLPGGALGVPEGHAVIPVLNEYLRRFAEAGLPIYASRDWHPEETSHFQEFGGPWPPHCVQGTSGAEFHPDLELPPSTVLITKGTDPEEDAYSAFHGTTDDGESLADRLQRDGVTHLYIGGLATDYCVRASALDARRLGLEVTLLIDASRGVDVQEGDSERAIEEMTANGVKLGTLETVELVTS</sequence>
<dbReference type="STRING" id="479434.Sthe_3324"/>
<evidence type="ECO:0000256" key="5">
    <source>
        <dbReference type="ARBA" id="ARBA00037900"/>
    </source>
</evidence>
<evidence type="ECO:0000313" key="9">
    <source>
        <dbReference type="EMBL" id="ACZ40724.1"/>
    </source>
</evidence>
<evidence type="ECO:0000256" key="3">
    <source>
        <dbReference type="ARBA" id="ARBA00022723"/>
    </source>
</evidence>
<name>D1CA81_SPHTD</name>
<dbReference type="RefSeq" id="WP_012873759.1">
    <property type="nucleotide sequence ID" value="NC_013524.1"/>
</dbReference>
<evidence type="ECO:0000313" key="10">
    <source>
        <dbReference type="Proteomes" id="UP000002027"/>
    </source>
</evidence>
<dbReference type="InterPro" id="IPR000868">
    <property type="entry name" value="Isochorismatase-like_dom"/>
</dbReference>
<dbReference type="KEGG" id="sti:Sthe_3324"/>
<dbReference type="HOGENOM" id="CLU_068979_13_1_0"/>
<dbReference type="FunCoup" id="D1CA81">
    <property type="interactions" value="34"/>
</dbReference>